<name>A0A4Y2EFZ6_ARAVE</name>
<dbReference type="EMBL" id="BGPR01000602">
    <property type="protein sequence ID" value="GBM28083.1"/>
    <property type="molecule type" value="Genomic_DNA"/>
</dbReference>
<evidence type="ECO:0000313" key="2">
    <source>
        <dbReference type="Proteomes" id="UP000499080"/>
    </source>
</evidence>
<protein>
    <submittedName>
        <fullName evidence="1">Uncharacterized protein</fullName>
    </submittedName>
</protein>
<dbReference type="Proteomes" id="UP000499080">
    <property type="component" value="Unassembled WGS sequence"/>
</dbReference>
<reference evidence="1 2" key="1">
    <citation type="journal article" date="2019" name="Sci. Rep.">
        <title>Orb-weaving spider Araneus ventricosus genome elucidates the spidroin gene catalogue.</title>
        <authorList>
            <person name="Kono N."/>
            <person name="Nakamura H."/>
            <person name="Ohtoshi R."/>
            <person name="Moran D.A.P."/>
            <person name="Shinohara A."/>
            <person name="Yoshida Y."/>
            <person name="Fujiwara M."/>
            <person name="Mori M."/>
            <person name="Tomita M."/>
            <person name="Arakawa K."/>
        </authorList>
    </citation>
    <scope>NUCLEOTIDE SEQUENCE [LARGE SCALE GENOMIC DNA]</scope>
</reference>
<gene>
    <name evidence="1" type="ORF">AVEN_66567_1</name>
</gene>
<evidence type="ECO:0000313" key="1">
    <source>
        <dbReference type="EMBL" id="GBM28083.1"/>
    </source>
</evidence>
<dbReference type="OrthoDB" id="6419314at2759"/>
<comment type="caution">
    <text evidence="1">The sequence shown here is derived from an EMBL/GenBank/DDBJ whole genome shotgun (WGS) entry which is preliminary data.</text>
</comment>
<organism evidence="1 2">
    <name type="scientific">Araneus ventricosus</name>
    <name type="common">Orbweaver spider</name>
    <name type="synonym">Epeira ventricosa</name>
    <dbReference type="NCBI Taxonomy" id="182803"/>
    <lineage>
        <taxon>Eukaryota</taxon>
        <taxon>Metazoa</taxon>
        <taxon>Ecdysozoa</taxon>
        <taxon>Arthropoda</taxon>
        <taxon>Chelicerata</taxon>
        <taxon>Arachnida</taxon>
        <taxon>Araneae</taxon>
        <taxon>Araneomorphae</taxon>
        <taxon>Entelegynae</taxon>
        <taxon>Araneoidea</taxon>
        <taxon>Araneidae</taxon>
        <taxon>Araneus</taxon>
    </lineage>
</organism>
<dbReference type="AlphaFoldDB" id="A0A4Y2EFZ6"/>
<accession>A0A4Y2EFZ6</accession>
<keyword evidence="2" id="KW-1185">Reference proteome</keyword>
<proteinExistence type="predicted"/>
<sequence>MISSSLKSLDCNSVNCTLYPSSQRYPILLDHQRRSSFQCLLPNLPRRQMSQLRVDSRLCLSEPIPFDKIDASKRGCGSLAVKVSSWEFMPHVNADATPTKQERETKQIDLSYNFLEQTLEEGIAKRWGRSGCWILGNALKIKL</sequence>